<feature type="domain" description="TonB-dependent receptor plug" evidence="12">
    <location>
        <begin position="55"/>
        <end position="155"/>
    </location>
</feature>
<dbReference type="InterPro" id="IPR012910">
    <property type="entry name" value="Plug_dom"/>
</dbReference>
<dbReference type="Pfam" id="PF00593">
    <property type="entry name" value="TonB_dep_Rec_b-barrel"/>
    <property type="match status" value="1"/>
</dbReference>
<comment type="subcellular location">
    <subcellularLocation>
        <location evidence="1 8">Cell outer membrane</location>
        <topology evidence="1 8">Multi-pass membrane protein</topology>
    </subcellularLocation>
</comment>
<dbReference type="GO" id="GO:0015344">
    <property type="term" value="F:siderophore uptake transmembrane transporter activity"/>
    <property type="evidence" value="ECO:0007669"/>
    <property type="project" value="TreeGrafter"/>
</dbReference>
<evidence type="ECO:0000256" key="9">
    <source>
        <dbReference type="RuleBase" id="RU003357"/>
    </source>
</evidence>
<evidence type="ECO:0000256" key="3">
    <source>
        <dbReference type="ARBA" id="ARBA00022452"/>
    </source>
</evidence>
<evidence type="ECO:0000256" key="10">
    <source>
        <dbReference type="SAM" id="SignalP"/>
    </source>
</evidence>
<gene>
    <name evidence="13" type="ORF">SAMN05421849_2429</name>
</gene>
<keyword evidence="6 8" id="KW-0472">Membrane</keyword>
<evidence type="ECO:0000259" key="11">
    <source>
        <dbReference type="Pfam" id="PF00593"/>
    </source>
</evidence>
<evidence type="ECO:0000259" key="12">
    <source>
        <dbReference type="Pfam" id="PF07715"/>
    </source>
</evidence>
<feature type="chain" id="PRO_5010265470" evidence="10">
    <location>
        <begin position="29"/>
        <end position="690"/>
    </location>
</feature>
<evidence type="ECO:0000256" key="4">
    <source>
        <dbReference type="ARBA" id="ARBA00022692"/>
    </source>
</evidence>
<reference evidence="13 14" key="1">
    <citation type="submission" date="2017-01" db="EMBL/GenBank/DDBJ databases">
        <authorList>
            <person name="Mah S.A."/>
            <person name="Swanson W.J."/>
            <person name="Moy G.W."/>
            <person name="Vacquier V.D."/>
        </authorList>
    </citation>
    <scope>NUCLEOTIDE SEQUENCE [LARGE SCALE GENOMIC DNA]</scope>
    <source>
        <strain evidence="13 14">DSM 21219</strain>
    </source>
</reference>
<evidence type="ECO:0000313" key="14">
    <source>
        <dbReference type="Proteomes" id="UP000192455"/>
    </source>
</evidence>
<dbReference type="PANTHER" id="PTHR30069">
    <property type="entry name" value="TONB-DEPENDENT OUTER MEMBRANE RECEPTOR"/>
    <property type="match status" value="1"/>
</dbReference>
<feature type="domain" description="TonB-dependent receptor-like beta-barrel" evidence="11">
    <location>
        <begin position="270"/>
        <end position="664"/>
    </location>
</feature>
<dbReference type="InterPro" id="IPR037066">
    <property type="entry name" value="Plug_dom_sf"/>
</dbReference>
<dbReference type="GO" id="GO:0044718">
    <property type="term" value="P:siderophore transmembrane transport"/>
    <property type="evidence" value="ECO:0007669"/>
    <property type="project" value="TreeGrafter"/>
</dbReference>
<dbReference type="Pfam" id="PF07715">
    <property type="entry name" value="Plug"/>
    <property type="match status" value="1"/>
</dbReference>
<dbReference type="CDD" id="cd01347">
    <property type="entry name" value="ligand_gated_channel"/>
    <property type="match status" value="1"/>
</dbReference>
<keyword evidence="4 8" id="KW-0812">Transmembrane</keyword>
<dbReference type="STRING" id="515897.SAMN05421849_2429"/>
<keyword evidence="7 8" id="KW-0998">Cell outer membrane</keyword>
<comment type="similarity">
    <text evidence="8 9">Belongs to the TonB-dependent receptor family.</text>
</comment>
<dbReference type="PANTHER" id="PTHR30069:SF40">
    <property type="entry name" value="TONB-DEPENDENT RECEPTOR NMB0964-RELATED"/>
    <property type="match status" value="1"/>
</dbReference>
<dbReference type="EMBL" id="FTPS01000002">
    <property type="protein sequence ID" value="SIT86809.1"/>
    <property type="molecule type" value="Genomic_DNA"/>
</dbReference>
<keyword evidence="2 8" id="KW-0813">Transport</keyword>
<dbReference type="RefSeq" id="WP_076650298.1">
    <property type="nucleotide sequence ID" value="NZ_FTPS01000002.1"/>
</dbReference>
<protein>
    <submittedName>
        <fullName evidence="13">Hemoglobin/transferrin/lactoferrin receptor protein</fullName>
    </submittedName>
</protein>
<dbReference type="Gene3D" id="2.40.170.20">
    <property type="entry name" value="TonB-dependent receptor, beta-barrel domain"/>
    <property type="match status" value="1"/>
</dbReference>
<evidence type="ECO:0000256" key="6">
    <source>
        <dbReference type="ARBA" id="ARBA00023136"/>
    </source>
</evidence>
<evidence type="ECO:0000256" key="8">
    <source>
        <dbReference type="PROSITE-ProRule" id="PRU01360"/>
    </source>
</evidence>
<evidence type="ECO:0000256" key="1">
    <source>
        <dbReference type="ARBA" id="ARBA00004571"/>
    </source>
</evidence>
<feature type="signal peptide" evidence="10">
    <location>
        <begin position="1"/>
        <end position="28"/>
    </location>
</feature>
<proteinExistence type="inferred from homology"/>
<accession>A0A1R3XB85</accession>
<dbReference type="InterPro" id="IPR000531">
    <property type="entry name" value="Beta-barrel_TonB"/>
</dbReference>
<keyword evidence="5 9" id="KW-0798">TonB box</keyword>
<sequence length="690" mass="75434">MATMHNRRPGPRALGLLLSLTTALPVLAQESAPEDAPQYLDTITVTSTGLPTEVLKNPASITVVDGEELRRTAPLSVAKLLRDVPGVRISEEGIERISIRGESARRVAIMIDGQKLTDHTNYGQPVLIDPASIERIEIVRGSSSVTSGSQAIGGVVNIITKKGAAEPFELTTTAGYISATEGWRASATAAGTVDAGAGEFDYRLTFGRMRQGDRHTPSGIMDQSDTSDRTVSGHLGYRMGRHYVGVTALSYDLSANVPTGDPEFIIELPKRDLRKVGLFYEGTDLTPWLERLRLDVYRQTIDRLFRNDVTIHPAPMTLNVVSASRDRQLTWGASLRAEMRFSDRTRTVVGLEYEDDRLEADKDTITTVSGPMLPFPSVSTRLRYDDAVVRTTSIFGQHEIDLGGDLTLTLGGRWYNVKARHETAREDGADLPRESSSDSLALFSAGLVWSPDDSLALRANVSQGYIYPSLGQLFLSTTAGGEGTTIGNPALEPERATTYELGARYDFGGLLLDSTLFYSNARNYIASMVIDASDPRNVISQYRNVDRAKTWGLELHAEYDLAGQGLTPYVTAAAMRREFSFANGYSTTDSGTPALSGRIGLRKDWALTDVYGEVDLFVRGETRVRMRDETAAVTDRTGGYGTLNLHGSMTFANDVTAVIELNNITNRTYQPYGEMTGAGRSVNLFLTRTF</sequence>
<name>A0A1R3XB85_9RHOB</name>
<dbReference type="GO" id="GO:0009279">
    <property type="term" value="C:cell outer membrane"/>
    <property type="evidence" value="ECO:0007669"/>
    <property type="project" value="UniProtKB-SubCell"/>
</dbReference>
<dbReference type="OrthoDB" id="9760333at2"/>
<dbReference type="InterPro" id="IPR039426">
    <property type="entry name" value="TonB-dep_rcpt-like"/>
</dbReference>
<dbReference type="SUPFAM" id="SSF56935">
    <property type="entry name" value="Porins"/>
    <property type="match status" value="1"/>
</dbReference>
<evidence type="ECO:0000313" key="13">
    <source>
        <dbReference type="EMBL" id="SIT86809.1"/>
    </source>
</evidence>
<dbReference type="PROSITE" id="PS52016">
    <property type="entry name" value="TONB_DEPENDENT_REC_3"/>
    <property type="match status" value="1"/>
</dbReference>
<organism evidence="13 14">
    <name type="scientific">Pontibaca methylaminivorans</name>
    <dbReference type="NCBI Taxonomy" id="515897"/>
    <lineage>
        <taxon>Bacteria</taxon>
        <taxon>Pseudomonadati</taxon>
        <taxon>Pseudomonadota</taxon>
        <taxon>Alphaproteobacteria</taxon>
        <taxon>Rhodobacterales</taxon>
        <taxon>Roseobacteraceae</taxon>
        <taxon>Pontibaca</taxon>
    </lineage>
</organism>
<dbReference type="AlphaFoldDB" id="A0A1R3XB85"/>
<keyword evidence="3 8" id="KW-1134">Transmembrane beta strand</keyword>
<keyword evidence="14" id="KW-1185">Reference proteome</keyword>
<evidence type="ECO:0000256" key="2">
    <source>
        <dbReference type="ARBA" id="ARBA00022448"/>
    </source>
</evidence>
<evidence type="ECO:0000256" key="5">
    <source>
        <dbReference type="ARBA" id="ARBA00023077"/>
    </source>
</evidence>
<dbReference type="Proteomes" id="UP000192455">
    <property type="component" value="Unassembled WGS sequence"/>
</dbReference>
<dbReference type="InterPro" id="IPR036942">
    <property type="entry name" value="Beta-barrel_TonB_sf"/>
</dbReference>
<keyword evidence="10" id="KW-0732">Signal</keyword>
<evidence type="ECO:0000256" key="7">
    <source>
        <dbReference type="ARBA" id="ARBA00023237"/>
    </source>
</evidence>
<dbReference type="Gene3D" id="2.170.130.10">
    <property type="entry name" value="TonB-dependent receptor, plug domain"/>
    <property type="match status" value="1"/>
</dbReference>
<keyword evidence="13" id="KW-0675">Receptor</keyword>